<dbReference type="InterPro" id="IPR005225">
    <property type="entry name" value="Small_GTP-bd"/>
</dbReference>
<keyword evidence="4 6" id="KW-0694">RNA-binding</keyword>
<keyword evidence="5 6" id="KW-0342">GTP-binding</keyword>
<dbReference type="GO" id="GO:0000028">
    <property type="term" value="P:ribosomal small subunit assembly"/>
    <property type="evidence" value="ECO:0007669"/>
    <property type="project" value="TreeGrafter"/>
</dbReference>
<keyword evidence="6" id="KW-0963">Cytoplasm</keyword>
<evidence type="ECO:0000256" key="2">
    <source>
        <dbReference type="ARBA" id="ARBA00020484"/>
    </source>
</evidence>
<dbReference type="NCBIfam" id="TIGR00231">
    <property type="entry name" value="small_GTP"/>
    <property type="match status" value="1"/>
</dbReference>
<feature type="region of interest" description="G5" evidence="7">
    <location>
        <begin position="151"/>
        <end position="153"/>
    </location>
</feature>
<dbReference type="GO" id="GO:0043024">
    <property type="term" value="F:ribosomal small subunit binding"/>
    <property type="evidence" value="ECO:0007669"/>
    <property type="project" value="TreeGrafter"/>
</dbReference>
<evidence type="ECO:0000256" key="1">
    <source>
        <dbReference type="ARBA" id="ARBA00007921"/>
    </source>
</evidence>
<dbReference type="HAMAP" id="MF_00367">
    <property type="entry name" value="GTPase_Era"/>
    <property type="match status" value="1"/>
</dbReference>
<dbReference type="GO" id="GO:0005525">
    <property type="term" value="F:GTP binding"/>
    <property type="evidence" value="ECO:0007669"/>
    <property type="project" value="UniProtKB-UniRule"/>
</dbReference>
<evidence type="ECO:0000313" key="9">
    <source>
        <dbReference type="EMBL" id="QLI05887.1"/>
    </source>
</evidence>
<keyword evidence="6" id="KW-0699">rRNA-binding</keyword>
<dbReference type="CDD" id="cd22534">
    <property type="entry name" value="KH-II_Era"/>
    <property type="match status" value="1"/>
</dbReference>
<dbReference type="SUPFAM" id="SSF52540">
    <property type="entry name" value="P-loop containing nucleoside triphosphate hydrolases"/>
    <property type="match status" value="1"/>
</dbReference>
<proteinExistence type="inferred from homology"/>
<dbReference type="InterPro" id="IPR006073">
    <property type="entry name" value="GTP-bd"/>
</dbReference>
<comment type="similarity">
    <text evidence="1 6 7">Belongs to the TRAFAC class TrmE-Era-EngA-EngB-Septin-like GTPase superfamily. Era GTPase family.</text>
</comment>
<evidence type="ECO:0000313" key="10">
    <source>
        <dbReference type="Proteomes" id="UP000509414"/>
    </source>
</evidence>
<dbReference type="NCBIfam" id="TIGR00436">
    <property type="entry name" value="era"/>
    <property type="match status" value="1"/>
</dbReference>
<dbReference type="SUPFAM" id="SSF54814">
    <property type="entry name" value="Prokaryotic type KH domain (KH-domain type II)"/>
    <property type="match status" value="1"/>
</dbReference>
<dbReference type="NCBIfam" id="NF000908">
    <property type="entry name" value="PRK00089.1"/>
    <property type="match status" value="1"/>
</dbReference>
<feature type="region of interest" description="G3" evidence="7">
    <location>
        <begin position="58"/>
        <end position="61"/>
    </location>
</feature>
<dbReference type="PANTHER" id="PTHR42698">
    <property type="entry name" value="GTPASE ERA"/>
    <property type="match status" value="1"/>
</dbReference>
<feature type="binding site" evidence="6">
    <location>
        <begin position="11"/>
        <end position="18"/>
    </location>
    <ligand>
        <name>GTP</name>
        <dbReference type="ChEBI" id="CHEBI:37565"/>
    </ligand>
</feature>
<dbReference type="RefSeq" id="WP_179975023.1">
    <property type="nucleotide sequence ID" value="NZ_CP049075.1"/>
</dbReference>
<accession>A0A7H9CID5</accession>
<comment type="function">
    <text evidence="6">An essential GTPase that binds both GDP and GTP, with rapid nucleotide exchange. Plays a role in 16S rRNA processing and 30S ribosomal subunit biogenesis and possibly also in cell cycle regulation and energy metabolism.</text>
</comment>
<feature type="binding site" evidence="6">
    <location>
        <begin position="121"/>
        <end position="124"/>
    </location>
    <ligand>
        <name>GTP</name>
        <dbReference type="ChEBI" id="CHEBI:37565"/>
    </ligand>
</feature>
<evidence type="ECO:0000256" key="3">
    <source>
        <dbReference type="ARBA" id="ARBA00022741"/>
    </source>
</evidence>
<dbReference type="KEGG" id="cinf:CINF_1403"/>
<dbReference type="PROSITE" id="PS51713">
    <property type="entry name" value="G_ERA"/>
    <property type="match status" value="1"/>
</dbReference>
<keyword evidence="6" id="KW-0472">Membrane</keyword>
<dbReference type="InterPro" id="IPR027417">
    <property type="entry name" value="P-loop_NTPase"/>
</dbReference>
<organism evidence="9 10">
    <name type="scientific">Candidatus Campylobacter infans</name>
    <dbReference type="NCBI Taxonomy" id="2561898"/>
    <lineage>
        <taxon>Bacteria</taxon>
        <taxon>Pseudomonadati</taxon>
        <taxon>Campylobacterota</taxon>
        <taxon>Epsilonproteobacteria</taxon>
        <taxon>Campylobacterales</taxon>
        <taxon>Campylobacteraceae</taxon>
        <taxon>Campylobacter</taxon>
    </lineage>
</organism>
<reference evidence="9 10" key="1">
    <citation type="submission" date="2020-02" db="EMBL/GenBank/DDBJ databases">
        <title>Complete genome sequence of the novel Campylobacter species Candidatus Campylobacter infans.</title>
        <authorList>
            <person name="Duim B."/>
            <person name="Zomer A."/>
            <person name="van der Graaf L."/>
            <person name="Wagenaar J."/>
        </authorList>
    </citation>
    <scope>NUCLEOTIDE SEQUENCE [LARGE SCALE GENOMIC DNA]</scope>
    <source>
        <strain evidence="9 10">19S00001</strain>
    </source>
</reference>
<keyword evidence="6" id="KW-0690">Ribosome biogenesis</keyword>
<dbReference type="InterPro" id="IPR005662">
    <property type="entry name" value="GTPase_Era-like"/>
</dbReference>
<evidence type="ECO:0000256" key="7">
    <source>
        <dbReference type="PROSITE-ProRule" id="PRU01050"/>
    </source>
</evidence>
<keyword evidence="10" id="KW-1185">Reference proteome</keyword>
<name>A0A7H9CID5_9BACT</name>
<dbReference type="GO" id="GO:0003924">
    <property type="term" value="F:GTPase activity"/>
    <property type="evidence" value="ECO:0007669"/>
    <property type="project" value="UniProtKB-UniRule"/>
</dbReference>
<evidence type="ECO:0000259" key="8">
    <source>
        <dbReference type="PROSITE" id="PS51713"/>
    </source>
</evidence>
<keyword evidence="3 6" id="KW-0547">Nucleotide-binding</keyword>
<dbReference type="Gene3D" id="3.30.300.20">
    <property type="match status" value="1"/>
</dbReference>
<feature type="binding site" evidence="6">
    <location>
        <begin position="58"/>
        <end position="62"/>
    </location>
    <ligand>
        <name>GTP</name>
        <dbReference type="ChEBI" id="CHEBI:37565"/>
    </ligand>
</feature>
<dbReference type="InterPro" id="IPR004044">
    <property type="entry name" value="KH_dom_type_2"/>
</dbReference>
<feature type="region of interest" description="G2" evidence="7">
    <location>
        <begin position="37"/>
        <end position="41"/>
    </location>
</feature>
<evidence type="ECO:0000256" key="6">
    <source>
        <dbReference type="HAMAP-Rule" id="MF_00367"/>
    </source>
</evidence>
<comment type="subunit">
    <text evidence="6">Monomer.</text>
</comment>
<dbReference type="Gene3D" id="3.40.50.300">
    <property type="entry name" value="P-loop containing nucleotide triphosphate hydrolases"/>
    <property type="match status" value="1"/>
</dbReference>
<evidence type="ECO:0000256" key="5">
    <source>
        <dbReference type="ARBA" id="ARBA00023134"/>
    </source>
</evidence>
<dbReference type="GO" id="GO:0070181">
    <property type="term" value="F:small ribosomal subunit rRNA binding"/>
    <property type="evidence" value="ECO:0007669"/>
    <property type="project" value="UniProtKB-UniRule"/>
</dbReference>
<dbReference type="GO" id="GO:0005829">
    <property type="term" value="C:cytosol"/>
    <property type="evidence" value="ECO:0007669"/>
    <property type="project" value="TreeGrafter"/>
</dbReference>
<dbReference type="EMBL" id="CP049075">
    <property type="protein sequence ID" value="QLI05887.1"/>
    <property type="molecule type" value="Genomic_DNA"/>
</dbReference>
<dbReference type="GO" id="GO:0005886">
    <property type="term" value="C:plasma membrane"/>
    <property type="evidence" value="ECO:0007669"/>
    <property type="project" value="UniProtKB-SubCell"/>
</dbReference>
<sequence length="290" mass="32388">MAKSGFISVIGRTNSGKSSLINYLLNTKITLVSHKQNATRRTLKAIVMHGQNQLIFIDTPGLNNSQKLLNKILNEKAIESLNDCDALIFCASVFDDIKDYEQFLEILKVAKCQKAHIVVITKVDLAKKEALFAKLAQYNTYSQNYSALVPVSIKKAAFRDELLNECIKILPVAPLYYDSQDLSDAKSKDIYRDFILEAIFACVSDELPYSAEVLIKGVKNLPKLTSVEAVIITDSQSHKGILISALKNIGIKARKLIAALDGQKVYLGLEVKVQKNWHKNEKSLKKNVFL</sequence>
<dbReference type="InterPro" id="IPR015946">
    <property type="entry name" value="KH_dom-like_a/b"/>
</dbReference>
<feature type="region of interest" description="G4" evidence="7">
    <location>
        <begin position="121"/>
        <end position="124"/>
    </location>
</feature>
<gene>
    <name evidence="6 9" type="primary">era</name>
    <name evidence="9" type="ORF">CINF_1403</name>
</gene>
<dbReference type="CDD" id="cd04163">
    <property type="entry name" value="Era"/>
    <property type="match status" value="1"/>
</dbReference>
<feature type="domain" description="Era-type G" evidence="8">
    <location>
        <begin position="3"/>
        <end position="172"/>
    </location>
</feature>
<dbReference type="Pfam" id="PF01926">
    <property type="entry name" value="MMR_HSR1"/>
    <property type="match status" value="1"/>
</dbReference>
<dbReference type="InterPro" id="IPR009019">
    <property type="entry name" value="KH_sf_prok-type"/>
</dbReference>
<dbReference type="InterPro" id="IPR030388">
    <property type="entry name" value="G_ERA_dom"/>
</dbReference>
<dbReference type="Pfam" id="PF07650">
    <property type="entry name" value="KH_2"/>
    <property type="match status" value="1"/>
</dbReference>
<evidence type="ECO:0000256" key="4">
    <source>
        <dbReference type="ARBA" id="ARBA00022884"/>
    </source>
</evidence>
<feature type="region of interest" description="G1" evidence="7">
    <location>
        <begin position="11"/>
        <end position="18"/>
    </location>
</feature>
<dbReference type="AlphaFoldDB" id="A0A7H9CID5"/>
<keyword evidence="6" id="KW-1003">Cell membrane</keyword>
<comment type="subcellular location">
    <subcellularLocation>
        <location evidence="6">Cytoplasm</location>
    </subcellularLocation>
    <subcellularLocation>
        <location evidence="6">Cell membrane</location>
        <topology evidence="6">Peripheral membrane protein</topology>
    </subcellularLocation>
</comment>
<dbReference type="PANTHER" id="PTHR42698:SF1">
    <property type="entry name" value="GTPASE ERA, MITOCHONDRIAL"/>
    <property type="match status" value="1"/>
</dbReference>
<protein>
    <recommendedName>
        <fullName evidence="2 6">GTPase Era</fullName>
    </recommendedName>
</protein>
<dbReference type="Proteomes" id="UP000509414">
    <property type="component" value="Chromosome"/>
</dbReference>